<reference evidence="3" key="1">
    <citation type="journal article" date="2019" name="Nat. Med.">
        <title>A library of human gut bacterial isolates paired with longitudinal multiomics data enables mechanistic microbiome research.</title>
        <authorList>
            <person name="Poyet M."/>
            <person name="Groussin M."/>
            <person name="Gibbons S.M."/>
            <person name="Avila-Pacheco J."/>
            <person name="Jiang X."/>
            <person name="Kearney S.M."/>
            <person name="Perrotta A.R."/>
            <person name="Berdy B."/>
            <person name="Zhao S."/>
            <person name="Lieberman T.D."/>
            <person name="Swanson P.K."/>
            <person name="Smith M."/>
            <person name="Roesemann S."/>
            <person name="Alexander J.E."/>
            <person name="Rich S.A."/>
            <person name="Livny J."/>
            <person name="Vlamakis H."/>
            <person name="Clish C."/>
            <person name="Bullock K."/>
            <person name="Deik A."/>
            <person name="Scott J."/>
            <person name="Pierce K.A."/>
            <person name="Xavier R.J."/>
            <person name="Alm E.J."/>
        </authorList>
    </citation>
    <scope>NUCLEOTIDE SEQUENCE</scope>
    <source>
        <strain evidence="3">BIOML-A32</strain>
    </source>
</reference>
<dbReference type="PANTHER" id="PTHR30576">
    <property type="entry name" value="COLANIC BIOSYNTHESIS UDP-GLUCOSE LIPID CARRIER TRANSFERASE"/>
    <property type="match status" value="1"/>
</dbReference>
<dbReference type="PANTHER" id="PTHR30576:SF0">
    <property type="entry name" value="UNDECAPRENYL-PHOSPHATE N-ACETYLGALACTOSAMINYL 1-PHOSPHATE TRANSFERASE-RELATED"/>
    <property type="match status" value="1"/>
</dbReference>
<proteinExistence type="inferred from homology"/>
<accession>A0A642A540</accession>
<keyword evidence="3" id="KW-0808">Transferase</keyword>
<dbReference type="EMBL" id="VWGG01000095">
    <property type="protein sequence ID" value="KAA4560353.1"/>
    <property type="molecule type" value="Genomic_DNA"/>
</dbReference>
<gene>
    <name evidence="3" type="ORF">F3B65_27205</name>
</gene>
<comment type="similarity">
    <text evidence="1">Belongs to the bacterial sugar transferase family.</text>
</comment>
<name>A0A642A540_BACOV</name>
<dbReference type="AlphaFoldDB" id="A0A642A540"/>
<feature type="domain" description="Bacterial sugar transferase" evidence="2">
    <location>
        <begin position="2"/>
        <end position="134"/>
    </location>
</feature>
<feature type="non-terminal residue" evidence="3">
    <location>
        <position position="1"/>
    </location>
</feature>
<dbReference type="GO" id="GO:0016780">
    <property type="term" value="F:phosphotransferase activity, for other substituted phosphate groups"/>
    <property type="evidence" value="ECO:0007669"/>
    <property type="project" value="TreeGrafter"/>
</dbReference>
<dbReference type="InterPro" id="IPR003362">
    <property type="entry name" value="Bact_transf"/>
</dbReference>
<sequence length="145" mass="16525">TFFVHKFRSMKQDAEAKCGPVLAAEGDPRITKFGRFMRATRLDELPQLFNVLKGEMSIVGPRPERPFFVKQFIAQKPEYDYRHNVKPGITGLAQIAGKYNTSAYDKLIYDLLYIQDVSVKTDLMIMLQTFKVLLTKSSTEGVQGK</sequence>
<protein>
    <submittedName>
        <fullName evidence="3">Sugar transferase</fullName>
    </submittedName>
</protein>
<evidence type="ECO:0000256" key="1">
    <source>
        <dbReference type="ARBA" id="ARBA00006464"/>
    </source>
</evidence>
<organism evidence="3">
    <name type="scientific">Bacteroides ovatus</name>
    <dbReference type="NCBI Taxonomy" id="28116"/>
    <lineage>
        <taxon>Bacteria</taxon>
        <taxon>Pseudomonadati</taxon>
        <taxon>Bacteroidota</taxon>
        <taxon>Bacteroidia</taxon>
        <taxon>Bacteroidales</taxon>
        <taxon>Bacteroidaceae</taxon>
        <taxon>Bacteroides</taxon>
    </lineage>
</organism>
<evidence type="ECO:0000313" key="3">
    <source>
        <dbReference type="EMBL" id="KAA4560353.1"/>
    </source>
</evidence>
<comment type="caution">
    <text evidence="3">The sequence shown here is derived from an EMBL/GenBank/DDBJ whole genome shotgun (WGS) entry which is preliminary data.</text>
</comment>
<dbReference type="Pfam" id="PF02397">
    <property type="entry name" value="Bac_transf"/>
    <property type="match status" value="1"/>
</dbReference>
<evidence type="ECO:0000259" key="2">
    <source>
        <dbReference type="Pfam" id="PF02397"/>
    </source>
</evidence>